<dbReference type="GO" id="GO:0006508">
    <property type="term" value="P:proteolysis"/>
    <property type="evidence" value="ECO:0007669"/>
    <property type="project" value="InterPro"/>
</dbReference>
<dbReference type="InterPro" id="IPR000250">
    <property type="entry name" value="Peptidase_G1"/>
</dbReference>
<dbReference type="SUPFAM" id="SSF49899">
    <property type="entry name" value="Concanavalin A-like lectins/glucanases"/>
    <property type="match status" value="1"/>
</dbReference>
<gene>
    <name evidence="3" type="ORF">PECM_008904</name>
</gene>
<feature type="active site" description="Proton acceptor" evidence="1">
    <location>
        <position position="213"/>
    </location>
</feature>
<name>A0A8J8VY82_9EURO</name>
<dbReference type="InterPro" id="IPR038656">
    <property type="entry name" value="Peptidase_G1_sf"/>
</dbReference>
<accession>A0A8J8VY82</accession>
<keyword evidence="3" id="KW-0378">Hydrolase</keyword>
<proteinExistence type="predicted"/>
<dbReference type="InterPro" id="IPR013320">
    <property type="entry name" value="ConA-like_dom_sf"/>
</dbReference>
<evidence type="ECO:0000256" key="2">
    <source>
        <dbReference type="SAM" id="SignalP"/>
    </source>
</evidence>
<evidence type="ECO:0000313" key="3">
    <source>
        <dbReference type="EMBL" id="KAF7714017.1"/>
    </source>
</evidence>
<sequence length="277" mass="29063">MKLSLALTTAALVAGALAAPRSGLARRLEARGILGRRSVPPSKMETLVGENGVLVKSDDGSAEVQYSKNWAGVVREQPPASSATYTQVSATFTVPLPTATDYSGEIQAASAWVGIDGDTYTNAILQTGVDAYVNSNGERAYDAWYEWYPNAAENFAIDLTAGDVIVATVKSTSPSKGVAIIENKSTGRSVTKSMSAPSSSATLGGQNAEWIVEDFNSGSTMVPFANFGQIDFTGARAKTSQGDLGVQNATVLEIEQNGAVLAKVDVKSDSEFTVTYK</sequence>
<comment type="caution">
    <text evidence="3">The sequence shown here is derived from an EMBL/GenBank/DDBJ whole genome shotgun (WGS) entry which is preliminary data.</text>
</comment>
<evidence type="ECO:0000313" key="4">
    <source>
        <dbReference type="Proteomes" id="UP000631181"/>
    </source>
</evidence>
<reference evidence="3" key="1">
    <citation type="journal article" date="2020" name="Front. Microbiol.">
        <title>Gene regulatory networks of Penicillium echinulatum 2HH and Penicillium oxalicum 114-2 inferred by a computational biology approach.</title>
        <authorList>
            <person name="Lenz A.R."/>
            <person name="Galan-Vasquez E."/>
            <person name="Balbinot E."/>
            <person name="De Abreu F.P."/>
            <person name="De Oliveira N.S."/>
            <person name="Da Rosa L.O."/>
            <person name="De Avila E Silva S."/>
            <person name="Camassola M."/>
            <person name="Dillon A.J.P."/>
            <person name="Perez-Rueda E."/>
        </authorList>
    </citation>
    <scope>NUCLEOTIDE SEQUENCE</scope>
    <source>
        <strain evidence="3">S1M29</strain>
    </source>
</reference>
<evidence type="ECO:0000256" key="1">
    <source>
        <dbReference type="PIRSR" id="PIRSR600250-50"/>
    </source>
</evidence>
<dbReference type="CDD" id="cd13426">
    <property type="entry name" value="Peptidase_G1"/>
    <property type="match status" value="1"/>
</dbReference>
<dbReference type="EMBL" id="WIWV01000098">
    <property type="protein sequence ID" value="KAF7714017.1"/>
    <property type="molecule type" value="Genomic_DNA"/>
</dbReference>
<keyword evidence="2" id="KW-0732">Signal</keyword>
<dbReference type="PANTHER" id="PTHR37536:SF1">
    <property type="entry name" value="ASPERGILLOPEPSIN, PUTAITVE (AFU_ORTHOLOGUE AFUA_7G01200)"/>
    <property type="match status" value="1"/>
</dbReference>
<organism evidence="3 4">
    <name type="scientific">Penicillium ucsense</name>
    <dbReference type="NCBI Taxonomy" id="2839758"/>
    <lineage>
        <taxon>Eukaryota</taxon>
        <taxon>Fungi</taxon>
        <taxon>Dikarya</taxon>
        <taxon>Ascomycota</taxon>
        <taxon>Pezizomycotina</taxon>
        <taxon>Eurotiomycetes</taxon>
        <taxon>Eurotiomycetidae</taxon>
        <taxon>Eurotiales</taxon>
        <taxon>Aspergillaceae</taxon>
        <taxon>Penicillium</taxon>
    </lineage>
</organism>
<feature type="signal peptide" evidence="2">
    <location>
        <begin position="1"/>
        <end position="18"/>
    </location>
</feature>
<dbReference type="Gene3D" id="2.60.120.700">
    <property type="entry name" value="Peptidase G1"/>
    <property type="match status" value="1"/>
</dbReference>
<dbReference type="Proteomes" id="UP000631181">
    <property type="component" value="Unassembled WGS sequence"/>
</dbReference>
<feature type="chain" id="PRO_5035265020" evidence="2">
    <location>
        <begin position="19"/>
        <end position="277"/>
    </location>
</feature>
<dbReference type="PRINTS" id="PR00977">
    <property type="entry name" value="SCYTLDPTASE"/>
</dbReference>
<dbReference type="EC" id="3.4.23.19" evidence="3"/>
<keyword evidence="4" id="KW-1185">Reference proteome</keyword>
<protein>
    <submittedName>
        <fullName evidence="3">Aspergillopepsin-2</fullName>
        <ecNumber evidence="3">3.4.23.19</ecNumber>
    </submittedName>
</protein>
<dbReference type="GO" id="GO:0070007">
    <property type="term" value="F:glutamic-type endopeptidase activity"/>
    <property type="evidence" value="ECO:0007669"/>
    <property type="project" value="InterPro"/>
</dbReference>
<dbReference type="PANTHER" id="PTHR37536">
    <property type="entry name" value="PUTATIVE (AFU_ORTHOLOGUE AFUA_3G02970)-RELATED"/>
    <property type="match status" value="1"/>
</dbReference>
<dbReference type="AlphaFoldDB" id="A0A8J8VY82"/>
<dbReference type="OrthoDB" id="2862635at2759"/>
<dbReference type="Pfam" id="PF01828">
    <property type="entry name" value="Peptidase_A4"/>
    <property type="match status" value="1"/>
</dbReference>